<dbReference type="SUPFAM" id="SSF53955">
    <property type="entry name" value="Lysozyme-like"/>
    <property type="match status" value="1"/>
</dbReference>
<dbReference type="InterPro" id="IPR023346">
    <property type="entry name" value="Lysozyme-like_dom_sf"/>
</dbReference>
<evidence type="ECO:0000313" key="5">
    <source>
        <dbReference type="Proteomes" id="UP001157069"/>
    </source>
</evidence>
<gene>
    <name evidence="4" type="ORF">GCM10025869_09030</name>
</gene>
<keyword evidence="2" id="KW-0812">Transmembrane</keyword>
<sequence length="256" mass="26151">MRPALKTFVPVAAVVVALALLTVAVVVFLAPRGRDATPGAERTPLPSWAPPATPPPAAATPTGPGVAGLADPDWLDEVADATGIPRRALAAYAGAALVKAETMPECGLSWATIAGVGATESDHGRHGGARLDEGGTAVPGIFGVALDGDGVALVPDSDGGAIDGDAEADRAVGPMQFIPEAWRNWHVDGGGDGVEDPQNIDDSVLATANYLCRASTAYETEDGWRAGIRSYNSPEVYLGTVAQYAIRYAEAAAVAR</sequence>
<feature type="transmembrane region" description="Helical" evidence="2">
    <location>
        <begin position="7"/>
        <end position="30"/>
    </location>
</feature>
<dbReference type="PANTHER" id="PTHR30163:SF8">
    <property type="entry name" value="LYTIC MUREIN TRANSGLYCOSYLASE"/>
    <property type="match status" value="1"/>
</dbReference>
<dbReference type="Gene3D" id="1.10.530.10">
    <property type="match status" value="1"/>
</dbReference>
<dbReference type="PANTHER" id="PTHR30163">
    <property type="entry name" value="MEMBRANE-BOUND LYTIC MUREIN TRANSGLYCOSYLASE B"/>
    <property type="match status" value="1"/>
</dbReference>
<evidence type="ECO:0000313" key="4">
    <source>
        <dbReference type="EMBL" id="GMA90374.1"/>
    </source>
</evidence>
<dbReference type="InterPro" id="IPR043426">
    <property type="entry name" value="MltB-like"/>
</dbReference>
<evidence type="ECO:0000256" key="1">
    <source>
        <dbReference type="SAM" id="MobiDB-lite"/>
    </source>
</evidence>
<name>A0ABQ6JR09_9MICO</name>
<evidence type="ECO:0000259" key="3">
    <source>
        <dbReference type="Pfam" id="PF13406"/>
    </source>
</evidence>
<keyword evidence="5" id="KW-1185">Reference proteome</keyword>
<comment type="caution">
    <text evidence="4">The sequence shown here is derived from an EMBL/GenBank/DDBJ whole genome shotgun (WGS) entry which is preliminary data.</text>
</comment>
<organism evidence="4 5">
    <name type="scientific">Homoserinibacter gongjuensis</name>
    <dbReference type="NCBI Taxonomy" id="1162968"/>
    <lineage>
        <taxon>Bacteria</taxon>
        <taxon>Bacillati</taxon>
        <taxon>Actinomycetota</taxon>
        <taxon>Actinomycetes</taxon>
        <taxon>Micrococcales</taxon>
        <taxon>Microbacteriaceae</taxon>
        <taxon>Homoserinibacter</taxon>
    </lineage>
</organism>
<accession>A0ABQ6JR09</accession>
<dbReference type="RefSeq" id="WP_284298088.1">
    <property type="nucleotide sequence ID" value="NZ_BSVA01000001.1"/>
</dbReference>
<reference evidence="5" key="1">
    <citation type="journal article" date="2019" name="Int. J. Syst. Evol. Microbiol.">
        <title>The Global Catalogue of Microorganisms (GCM) 10K type strain sequencing project: providing services to taxonomists for standard genome sequencing and annotation.</title>
        <authorList>
            <consortium name="The Broad Institute Genomics Platform"/>
            <consortium name="The Broad Institute Genome Sequencing Center for Infectious Disease"/>
            <person name="Wu L."/>
            <person name="Ma J."/>
        </authorList>
    </citation>
    <scope>NUCLEOTIDE SEQUENCE [LARGE SCALE GENOMIC DNA]</scope>
    <source>
        <strain evidence="5">NBRC 108755</strain>
    </source>
</reference>
<evidence type="ECO:0000256" key="2">
    <source>
        <dbReference type="SAM" id="Phobius"/>
    </source>
</evidence>
<keyword evidence="2" id="KW-0472">Membrane</keyword>
<protein>
    <recommendedName>
        <fullName evidence="3">Transglycosylase SLT domain-containing protein</fullName>
    </recommendedName>
</protein>
<dbReference type="InterPro" id="IPR031304">
    <property type="entry name" value="SLT_2"/>
</dbReference>
<keyword evidence="2" id="KW-1133">Transmembrane helix</keyword>
<dbReference type="Pfam" id="PF13406">
    <property type="entry name" value="SLT_2"/>
    <property type="match status" value="1"/>
</dbReference>
<dbReference type="Proteomes" id="UP001157069">
    <property type="component" value="Unassembled WGS sequence"/>
</dbReference>
<feature type="compositionally biased region" description="Pro residues" evidence="1">
    <location>
        <begin position="47"/>
        <end position="58"/>
    </location>
</feature>
<feature type="region of interest" description="Disordered" evidence="1">
    <location>
        <begin position="36"/>
        <end position="67"/>
    </location>
</feature>
<feature type="domain" description="Transglycosylase SLT" evidence="3">
    <location>
        <begin position="171"/>
        <end position="228"/>
    </location>
</feature>
<proteinExistence type="predicted"/>
<dbReference type="EMBL" id="BSVA01000001">
    <property type="protein sequence ID" value="GMA90374.1"/>
    <property type="molecule type" value="Genomic_DNA"/>
</dbReference>